<proteinExistence type="inferred from homology"/>
<feature type="coiled-coil region" evidence="7">
    <location>
        <begin position="29"/>
        <end position="131"/>
    </location>
</feature>
<name>A0A511N9Y5_DEIC1</name>
<dbReference type="InterPro" id="IPR007793">
    <property type="entry name" value="DivIVA_fam"/>
</dbReference>
<reference evidence="8 9" key="1">
    <citation type="submission" date="2019-07" db="EMBL/GenBank/DDBJ databases">
        <title>Whole genome shotgun sequence of Deinococcus cellulosilyticus NBRC 106333.</title>
        <authorList>
            <person name="Hosoyama A."/>
            <person name="Uohara A."/>
            <person name="Ohji S."/>
            <person name="Ichikawa N."/>
        </authorList>
    </citation>
    <scope>NUCLEOTIDE SEQUENCE [LARGE SCALE GENOMIC DNA]</scope>
    <source>
        <strain evidence="8 9">NBRC 106333</strain>
    </source>
</reference>
<dbReference type="Pfam" id="PF05103">
    <property type="entry name" value="DivIVA"/>
    <property type="match status" value="1"/>
</dbReference>
<dbReference type="GO" id="GO:0051301">
    <property type="term" value="P:cell division"/>
    <property type="evidence" value="ECO:0007669"/>
    <property type="project" value="UniProtKB-KW"/>
</dbReference>
<dbReference type="InterPro" id="IPR019933">
    <property type="entry name" value="DivIVA_domain"/>
</dbReference>
<evidence type="ECO:0000256" key="6">
    <source>
        <dbReference type="ARBA" id="ARBA00023306"/>
    </source>
</evidence>
<keyword evidence="5 7" id="KW-0175">Coiled coil</keyword>
<comment type="subcellular location">
    <subcellularLocation>
        <location evidence="1">Cytoplasm</location>
    </subcellularLocation>
</comment>
<dbReference type="RefSeq" id="WP_146889282.1">
    <property type="nucleotide sequence ID" value="NZ_BJXB01000030.1"/>
</dbReference>
<keyword evidence="4" id="KW-0132">Cell division</keyword>
<evidence type="ECO:0000256" key="1">
    <source>
        <dbReference type="ARBA" id="ARBA00004496"/>
    </source>
</evidence>
<keyword evidence="3" id="KW-0963">Cytoplasm</keyword>
<evidence type="ECO:0000256" key="2">
    <source>
        <dbReference type="ARBA" id="ARBA00009008"/>
    </source>
</evidence>
<evidence type="ECO:0000313" key="9">
    <source>
        <dbReference type="Proteomes" id="UP000321306"/>
    </source>
</evidence>
<comment type="similarity">
    <text evidence="2">Belongs to the DivIVA family.</text>
</comment>
<keyword evidence="9" id="KW-1185">Reference proteome</keyword>
<sequence>MNITPFDIRSQEFSGAVSGYNRREVKQFLENLSSEFEQMLVNANDLQTRIQHLEIQLGELRSGEDDLKRAVISAGQIAHQMKENAQREAEIIKREAEAIREQAERDAQAILDQARKRADELLREANLDRDRMFSEAHAKVQEMQTGLEQVKSEKAQFLAQYRAMLKAFLELSAKHPE</sequence>
<evidence type="ECO:0000256" key="7">
    <source>
        <dbReference type="SAM" id="Coils"/>
    </source>
</evidence>
<dbReference type="GO" id="GO:0005737">
    <property type="term" value="C:cytoplasm"/>
    <property type="evidence" value="ECO:0007669"/>
    <property type="project" value="UniProtKB-SubCell"/>
</dbReference>
<comment type="caution">
    <text evidence="8">The sequence shown here is derived from an EMBL/GenBank/DDBJ whole genome shotgun (WGS) entry which is preliminary data.</text>
</comment>
<evidence type="ECO:0000313" key="8">
    <source>
        <dbReference type="EMBL" id="GEM49191.1"/>
    </source>
</evidence>
<organism evidence="8 9">
    <name type="scientific">Deinococcus cellulosilyticus (strain DSM 18568 / NBRC 106333 / KACC 11606 / 5516J-15)</name>
    <dbReference type="NCBI Taxonomy" id="1223518"/>
    <lineage>
        <taxon>Bacteria</taxon>
        <taxon>Thermotogati</taxon>
        <taxon>Deinococcota</taxon>
        <taxon>Deinococci</taxon>
        <taxon>Deinococcales</taxon>
        <taxon>Deinococcaceae</taxon>
        <taxon>Deinococcus</taxon>
    </lineage>
</organism>
<accession>A0A511N9Y5</accession>
<evidence type="ECO:0000256" key="4">
    <source>
        <dbReference type="ARBA" id="ARBA00022618"/>
    </source>
</evidence>
<dbReference type="Gene3D" id="6.10.250.660">
    <property type="match status" value="1"/>
</dbReference>
<dbReference type="OrthoDB" id="9815492at2"/>
<keyword evidence="6" id="KW-0131">Cell cycle</keyword>
<dbReference type="AlphaFoldDB" id="A0A511N9Y5"/>
<dbReference type="PANTHER" id="PTHR35794">
    <property type="entry name" value="CELL DIVISION PROTEIN DIVIVA"/>
    <property type="match status" value="1"/>
</dbReference>
<dbReference type="Proteomes" id="UP000321306">
    <property type="component" value="Unassembled WGS sequence"/>
</dbReference>
<evidence type="ECO:0000256" key="3">
    <source>
        <dbReference type="ARBA" id="ARBA00022490"/>
    </source>
</evidence>
<evidence type="ECO:0008006" key="10">
    <source>
        <dbReference type="Google" id="ProtNLM"/>
    </source>
</evidence>
<dbReference type="PANTHER" id="PTHR35794:SF2">
    <property type="entry name" value="CELL DIVISION PROTEIN DIVIVA"/>
    <property type="match status" value="1"/>
</dbReference>
<dbReference type="EMBL" id="BJXB01000030">
    <property type="protein sequence ID" value="GEM49191.1"/>
    <property type="molecule type" value="Genomic_DNA"/>
</dbReference>
<gene>
    <name evidence="8" type="ORF">DC3_48260</name>
</gene>
<protein>
    <recommendedName>
        <fullName evidence="10">DivIVA domain-containing protein</fullName>
    </recommendedName>
</protein>
<dbReference type="NCBIfam" id="TIGR03544">
    <property type="entry name" value="DivI1A_domain"/>
    <property type="match status" value="1"/>
</dbReference>
<evidence type="ECO:0000256" key="5">
    <source>
        <dbReference type="ARBA" id="ARBA00023054"/>
    </source>
</evidence>